<dbReference type="EMBL" id="LAZR01030233">
    <property type="protein sequence ID" value="KKL57229.1"/>
    <property type="molecule type" value="Genomic_DNA"/>
</dbReference>
<evidence type="ECO:0000256" key="1">
    <source>
        <dbReference type="SAM" id="Coils"/>
    </source>
</evidence>
<sequence length="321" mass="35958">MNETTKELTVQDRAVAALGLSNLEKELTELAGKSKDLVKITNADSYEQIDTARKVLKSERITITQKGKAARDDANAFSKAVIAEENRLVAIIQVEEKRLQAIQKAHDDAIEAEKQKLIDAELKRVETIQESIEAIQRMPTNIPAGASSGQIAAQLEEAEAFGITSFFEEFTDKAQAIKDTSVLALKALHAERLEFEAEQEKIKADRKELDELREAQEKRDKEAHEKQDEIDAEEQRLKEEREAFEKEKLAEANKKAAEEQAEKDRIEFEKQAEENRKKAALDAAARAVYPGEAAIVTALSEHFDVSDAVVMSWLSEIRKAA</sequence>
<evidence type="ECO:0000313" key="3">
    <source>
        <dbReference type="EMBL" id="KKL57229.1"/>
    </source>
</evidence>
<reference evidence="3" key="1">
    <citation type="journal article" date="2015" name="Nature">
        <title>Complex archaea that bridge the gap between prokaryotes and eukaryotes.</title>
        <authorList>
            <person name="Spang A."/>
            <person name="Saw J.H."/>
            <person name="Jorgensen S.L."/>
            <person name="Zaremba-Niedzwiedzka K."/>
            <person name="Martijn J."/>
            <person name="Lind A.E."/>
            <person name="van Eijk R."/>
            <person name="Schleper C."/>
            <person name="Guy L."/>
            <person name="Ettema T.J."/>
        </authorList>
    </citation>
    <scope>NUCLEOTIDE SEQUENCE</scope>
</reference>
<feature type="region of interest" description="Disordered" evidence="2">
    <location>
        <begin position="213"/>
        <end position="264"/>
    </location>
</feature>
<evidence type="ECO:0000256" key="2">
    <source>
        <dbReference type="SAM" id="MobiDB-lite"/>
    </source>
</evidence>
<comment type="caution">
    <text evidence="3">The sequence shown here is derived from an EMBL/GenBank/DDBJ whole genome shotgun (WGS) entry which is preliminary data.</text>
</comment>
<protein>
    <recommendedName>
        <fullName evidence="4">Coil containing protein</fullName>
    </recommendedName>
</protein>
<name>A0A0F9D6K4_9ZZZZ</name>
<evidence type="ECO:0008006" key="4">
    <source>
        <dbReference type="Google" id="ProtNLM"/>
    </source>
</evidence>
<proteinExistence type="predicted"/>
<gene>
    <name evidence="3" type="ORF">LCGC14_2237490</name>
</gene>
<feature type="coiled-coil region" evidence="1">
    <location>
        <begin position="92"/>
        <end position="130"/>
    </location>
</feature>
<dbReference type="AlphaFoldDB" id="A0A0F9D6K4"/>
<accession>A0A0F9D6K4</accession>
<organism evidence="3">
    <name type="scientific">marine sediment metagenome</name>
    <dbReference type="NCBI Taxonomy" id="412755"/>
    <lineage>
        <taxon>unclassified sequences</taxon>
        <taxon>metagenomes</taxon>
        <taxon>ecological metagenomes</taxon>
    </lineage>
</organism>
<keyword evidence="1" id="KW-0175">Coiled coil</keyword>